<feature type="transmembrane region" description="Helical" evidence="1">
    <location>
        <begin position="62"/>
        <end position="83"/>
    </location>
</feature>
<sequence>MCLAQKCCCGCELKTGCWVLAGLQIGWGTLQIISAICLKSSDESDRYYSDDDWLFYYPDWKVYLTIILALLSILGGVLITIALSKGMRWPLQFGTVLGYPLAIFNLIPLSYRIDASPFTCTEIGTTPKSETGFISTLTWQRPLAAVGVVFRVLNQHFDVAHMF</sequence>
<evidence type="ECO:0000313" key="2">
    <source>
        <dbReference type="EMBL" id="KRF98687.1"/>
    </source>
</evidence>
<organism evidence="2 3">
    <name type="scientific">Drosophila willistoni</name>
    <name type="common">Fruit fly</name>
    <dbReference type="NCBI Taxonomy" id="7260"/>
    <lineage>
        <taxon>Eukaryota</taxon>
        <taxon>Metazoa</taxon>
        <taxon>Ecdysozoa</taxon>
        <taxon>Arthropoda</taxon>
        <taxon>Hexapoda</taxon>
        <taxon>Insecta</taxon>
        <taxon>Pterygota</taxon>
        <taxon>Neoptera</taxon>
        <taxon>Endopterygota</taxon>
        <taxon>Diptera</taxon>
        <taxon>Brachycera</taxon>
        <taxon>Muscomorpha</taxon>
        <taxon>Ephydroidea</taxon>
        <taxon>Drosophilidae</taxon>
        <taxon>Drosophila</taxon>
        <taxon>Sophophora</taxon>
    </lineage>
</organism>
<keyword evidence="3" id="KW-1185">Reference proteome</keyword>
<dbReference type="AlphaFoldDB" id="A0A0Q9WR42"/>
<keyword evidence="1" id="KW-0812">Transmembrane</keyword>
<accession>A0A0Q9WR42</accession>
<dbReference type="InParanoid" id="A0A0Q9WR42"/>
<keyword evidence="1" id="KW-0472">Membrane</keyword>
<name>A0A0Q9WR42_DROWI</name>
<reference evidence="2 3" key="1">
    <citation type="journal article" date="2007" name="Nature">
        <title>Evolution of genes and genomes on the Drosophila phylogeny.</title>
        <authorList>
            <consortium name="Drosophila 12 Genomes Consortium"/>
            <person name="Clark A.G."/>
            <person name="Eisen M.B."/>
            <person name="Smith D.R."/>
            <person name="Bergman C.M."/>
            <person name="Oliver B."/>
            <person name="Markow T.A."/>
            <person name="Kaufman T.C."/>
            <person name="Kellis M."/>
            <person name="Gelbart W."/>
            <person name="Iyer V.N."/>
            <person name="Pollard D.A."/>
            <person name="Sackton T.B."/>
            <person name="Larracuente A.M."/>
            <person name="Singh N.D."/>
            <person name="Abad J.P."/>
            <person name="Abt D.N."/>
            <person name="Adryan B."/>
            <person name="Aguade M."/>
            <person name="Akashi H."/>
            <person name="Anderson W.W."/>
            <person name="Aquadro C.F."/>
            <person name="Ardell D.H."/>
            <person name="Arguello R."/>
            <person name="Artieri C.G."/>
            <person name="Barbash D.A."/>
            <person name="Barker D."/>
            <person name="Barsanti P."/>
            <person name="Batterham P."/>
            <person name="Batzoglou S."/>
            <person name="Begun D."/>
            <person name="Bhutkar A."/>
            <person name="Blanco E."/>
            <person name="Bosak S.A."/>
            <person name="Bradley R.K."/>
            <person name="Brand A.D."/>
            <person name="Brent M.R."/>
            <person name="Brooks A.N."/>
            <person name="Brown R.H."/>
            <person name="Butlin R.K."/>
            <person name="Caggese C."/>
            <person name="Calvi B.R."/>
            <person name="Bernardo de Carvalho A."/>
            <person name="Caspi A."/>
            <person name="Castrezana S."/>
            <person name="Celniker S.E."/>
            <person name="Chang J.L."/>
            <person name="Chapple C."/>
            <person name="Chatterji S."/>
            <person name="Chinwalla A."/>
            <person name="Civetta A."/>
            <person name="Clifton S.W."/>
            <person name="Comeron J.M."/>
            <person name="Costello J.C."/>
            <person name="Coyne J.A."/>
            <person name="Daub J."/>
            <person name="David R.G."/>
            <person name="Delcher A.L."/>
            <person name="Delehaunty K."/>
            <person name="Do C.B."/>
            <person name="Ebling H."/>
            <person name="Edwards K."/>
            <person name="Eickbush T."/>
            <person name="Evans J.D."/>
            <person name="Filipski A."/>
            <person name="Findeiss S."/>
            <person name="Freyhult E."/>
            <person name="Fulton L."/>
            <person name="Fulton R."/>
            <person name="Garcia A.C."/>
            <person name="Gardiner A."/>
            <person name="Garfield D.A."/>
            <person name="Garvin B.E."/>
            <person name="Gibson G."/>
            <person name="Gilbert D."/>
            <person name="Gnerre S."/>
            <person name="Godfrey J."/>
            <person name="Good R."/>
            <person name="Gotea V."/>
            <person name="Gravely B."/>
            <person name="Greenberg A.J."/>
            <person name="Griffiths-Jones S."/>
            <person name="Gross S."/>
            <person name="Guigo R."/>
            <person name="Gustafson E.A."/>
            <person name="Haerty W."/>
            <person name="Hahn M.W."/>
            <person name="Halligan D.L."/>
            <person name="Halpern A.L."/>
            <person name="Halter G.M."/>
            <person name="Han M.V."/>
            <person name="Heger A."/>
            <person name="Hillier L."/>
            <person name="Hinrichs A.S."/>
            <person name="Holmes I."/>
            <person name="Hoskins R.A."/>
            <person name="Hubisz M.J."/>
            <person name="Hultmark D."/>
            <person name="Huntley M.A."/>
            <person name="Jaffe D.B."/>
            <person name="Jagadeeshan S."/>
            <person name="Jeck W.R."/>
            <person name="Johnson J."/>
            <person name="Jones C.D."/>
            <person name="Jordan W.C."/>
            <person name="Karpen G.H."/>
            <person name="Kataoka E."/>
            <person name="Keightley P.D."/>
            <person name="Kheradpour P."/>
            <person name="Kirkness E.F."/>
            <person name="Koerich L.B."/>
            <person name="Kristiansen K."/>
            <person name="Kudrna D."/>
            <person name="Kulathinal R.J."/>
            <person name="Kumar S."/>
            <person name="Kwok R."/>
            <person name="Lander E."/>
            <person name="Langley C.H."/>
            <person name="Lapoint R."/>
            <person name="Lazzaro B.P."/>
            <person name="Lee S.J."/>
            <person name="Levesque L."/>
            <person name="Li R."/>
            <person name="Lin C.F."/>
            <person name="Lin M.F."/>
            <person name="Lindblad-Toh K."/>
            <person name="Llopart A."/>
            <person name="Long M."/>
            <person name="Low L."/>
            <person name="Lozovsky E."/>
            <person name="Lu J."/>
            <person name="Luo M."/>
            <person name="Machado C.A."/>
            <person name="Makalowski W."/>
            <person name="Marzo M."/>
            <person name="Matsuda M."/>
            <person name="Matzkin L."/>
            <person name="McAllister B."/>
            <person name="McBride C.S."/>
            <person name="McKernan B."/>
            <person name="McKernan K."/>
            <person name="Mendez-Lago M."/>
            <person name="Minx P."/>
            <person name="Mollenhauer M.U."/>
            <person name="Montooth K."/>
            <person name="Mount S.M."/>
            <person name="Mu X."/>
            <person name="Myers E."/>
            <person name="Negre B."/>
            <person name="Newfeld S."/>
            <person name="Nielsen R."/>
            <person name="Noor M.A."/>
            <person name="O'Grady P."/>
            <person name="Pachter L."/>
            <person name="Papaceit M."/>
            <person name="Parisi M.J."/>
            <person name="Parisi M."/>
            <person name="Parts L."/>
            <person name="Pedersen J.S."/>
            <person name="Pesole G."/>
            <person name="Phillippy A.M."/>
            <person name="Ponting C.P."/>
            <person name="Pop M."/>
            <person name="Porcelli D."/>
            <person name="Powell J.R."/>
            <person name="Prohaska S."/>
            <person name="Pruitt K."/>
            <person name="Puig M."/>
            <person name="Quesneville H."/>
            <person name="Ram K.R."/>
            <person name="Rand D."/>
            <person name="Rasmussen M.D."/>
            <person name="Reed L.K."/>
            <person name="Reenan R."/>
            <person name="Reily A."/>
            <person name="Remington K.A."/>
            <person name="Rieger T.T."/>
            <person name="Ritchie M.G."/>
            <person name="Robin C."/>
            <person name="Rogers Y.H."/>
            <person name="Rohde C."/>
            <person name="Rozas J."/>
            <person name="Rubenfield M.J."/>
            <person name="Ruiz A."/>
            <person name="Russo S."/>
            <person name="Salzberg S.L."/>
            <person name="Sanchez-Gracia A."/>
            <person name="Saranga D.J."/>
            <person name="Sato H."/>
            <person name="Schaeffer S.W."/>
            <person name="Schatz M.C."/>
            <person name="Schlenke T."/>
            <person name="Schwartz R."/>
            <person name="Segarra C."/>
            <person name="Singh R.S."/>
            <person name="Sirot L."/>
            <person name="Sirota M."/>
            <person name="Sisneros N.B."/>
            <person name="Smith C.D."/>
            <person name="Smith T.F."/>
            <person name="Spieth J."/>
            <person name="Stage D.E."/>
            <person name="Stark A."/>
            <person name="Stephan W."/>
            <person name="Strausberg R.L."/>
            <person name="Strempel S."/>
            <person name="Sturgill D."/>
            <person name="Sutton G."/>
            <person name="Sutton G.G."/>
            <person name="Tao W."/>
            <person name="Teichmann S."/>
            <person name="Tobari Y.N."/>
            <person name="Tomimura Y."/>
            <person name="Tsolas J.M."/>
            <person name="Valente V.L."/>
            <person name="Venter E."/>
            <person name="Venter J.C."/>
            <person name="Vicario S."/>
            <person name="Vieira F.G."/>
            <person name="Vilella A.J."/>
            <person name="Villasante A."/>
            <person name="Walenz B."/>
            <person name="Wang J."/>
            <person name="Wasserman M."/>
            <person name="Watts T."/>
            <person name="Wilson D."/>
            <person name="Wilson R.K."/>
            <person name="Wing R.A."/>
            <person name="Wolfner M.F."/>
            <person name="Wong A."/>
            <person name="Wong G.K."/>
            <person name="Wu C.I."/>
            <person name="Wu G."/>
            <person name="Yamamoto D."/>
            <person name="Yang H.P."/>
            <person name="Yang S.P."/>
            <person name="Yorke J.A."/>
            <person name="Yoshida K."/>
            <person name="Zdobnov E."/>
            <person name="Zhang P."/>
            <person name="Zhang Y."/>
            <person name="Zimin A.V."/>
            <person name="Baldwin J."/>
            <person name="Abdouelleil A."/>
            <person name="Abdulkadir J."/>
            <person name="Abebe A."/>
            <person name="Abera B."/>
            <person name="Abreu J."/>
            <person name="Acer S.C."/>
            <person name="Aftuck L."/>
            <person name="Alexander A."/>
            <person name="An P."/>
            <person name="Anderson E."/>
            <person name="Anderson S."/>
            <person name="Arachi H."/>
            <person name="Azer M."/>
            <person name="Bachantsang P."/>
            <person name="Barry A."/>
            <person name="Bayul T."/>
            <person name="Berlin A."/>
            <person name="Bessette D."/>
            <person name="Bloom T."/>
            <person name="Blye J."/>
            <person name="Boguslavskiy L."/>
            <person name="Bonnet C."/>
            <person name="Boukhgalter B."/>
            <person name="Bourzgui I."/>
            <person name="Brown A."/>
            <person name="Cahill P."/>
            <person name="Channer S."/>
            <person name="Cheshatsang Y."/>
            <person name="Chuda L."/>
            <person name="Citroen M."/>
            <person name="Collymore A."/>
            <person name="Cooke P."/>
            <person name="Costello M."/>
            <person name="D'Aco K."/>
            <person name="Daza R."/>
            <person name="De Haan G."/>
            <person name="DeGray S."/>
            <person name="DeMaso C."/>
            <person name="Dhargay N."/>
            <person name="Dooley K."/>
            <person name="Dooley E."/>
            <person name="Doricent M."/>
            <person name="Dorje P."/>
            <person name="Dorjee K."/>
            <person name="Dupes A."/>
            <person name="Elong R."/>
            <person name="Falk J."/>
            <person name="Farina A."/>
            <person name="Faro S."/>
            <person name="Ferguson D."/>
            <person name="Fisher S."/>
            <person name="Foley C.D."/>
            <person name="Franke A."/>
            <person name="Friedrich D."/>
            <person name="Gadbois L."/>
            <person name="Gearin G."/>
            <person name="Gearin C.R."/>
            <person name="Giannoukos G."/>
            <person name="Goode T."/>
            <person name="Graham J."/>
            <person name="Grandbois E."/>
            <person name="Grewal S."/>
            <person name="Gyaltsen K."/>
            <person name="Hafez N."/>
            <person name="Hagos B."/>
            <person name="Hall J."/>
            <person name="Henson C."/>
            <person name="Hollinger A."/>
            <person name="Honan T."/>
            <person name="Huard M.D."/>
            <person name="Hughes L."/>
            <person name="Hurhula B."/>
            <person name="Husby M.E."/>
            <person name="Kamat A."/>
            <person name="Kanga B."/>
            <person name="Kashin S."/>
            <person name="Khazanovich D."/>
            <person name="Kisner P."/>
            <person name="Lance K."/>
            <person name="Lara M."/>
            <person name="Lee W."/>
            <person name="Lennon N."/>
            <person name="Letendre F."/>
            <person name="LeVine R."/>
            <person name="Lipovsky A."/>
            <person name="Liu X."/>
            <person name="Liu J."/>
            <person name="Liu S."/>
            <person name="Lokyitsang T."/>
            <person name="Lokyitsang Y."/>
            <person name="Lubonja R."/>
            <person name="Lui A."/>
            <person name="MacDonald P."/>
            <person name="Magnisalis V."/>
            <person name="Maru K."/>
            <person name="Matthews C."/>
            <person name="McCusker W."/>
            <person name="McDonough S."/>
            <person name="Mehta T."/>
            <person name="Meldrim J."/>
            <person name="Meneus L."/>
            <person name="Mihai O."/>
            <person name="Mihalev A."/>
            <person name="Mihova T."/>
            <person name="Mittelman R."/>
            <person name="Mlenga V."/>
            <person name="Montmayeur A."/>
            <person name="Mulrain L."/>
            <person name="Navidi A."/>
            <person name="Naylor J."/>
            <person name="Negash T."/>
            <person name="Nguyen T."/>
            <person name="Nguyen N."/>
            <person name="Nicol R."/>
            <person name="Norbu C."/>
            <person name="Norbu N."/>
            <person name="Novod N."/>
            <person name="O'Neill B."/>
            <person name="Osman S."/>
            <person name="Markiewicz E."/>
            <person name="Oyono O.L."/>
            <person name="Patti C."/>
            <person name="Phunkhang P."/>
            <person name="Pierre F."/>
            <person name="Priest M."/>
            <person name="Raghuraman S."/>
            <person name="Rege F."/>
            <person name="Reyes R."/>
            <person name="Rise C."/>
            <person name="Rogov P."/>
            <person name="Ross K."/>
            <person name="Ryan E."/>
            <person name="Settipalli S."/>
            <person name="Shea T."/>
            <person name="Sherpa N."/>
            <person name="Shi L."/>
            <person name="Shih D."/>
            <person name="Sparrow T."/>
            <person name="Spaulding J."/>
            <person name="Stalker J."/>
            <person name="Stange-Thomann N."/>
            <person name="Stavropoulos S."/>
            <person name="Stone C."/>
            <person name="Strader C."/>
            <person name="Tesfaye S."/>
            <person name="Thomson T."/>
            <person name="Thoulutsang Y."/>
            <person name="Thoulutsang D."/>
            <person name="Topham K."/>
            <person name="Topping I."/>
            <person name="Tsamla T."/>
            <person name="Vassiliev H."/>
            <person name="Vo A."/>
            <person name="Wangchuk T."/>
            <person name="Wangdi T."/>
            <person name="Weiand M."/>
            <person name="Wilkinson J."/>
            <person name="Wilson A."/>
            <person name="Yadav S."/>
            <person name="Young G."/>
            <person name="Yu Q."/>
            <person name="Zembek L."/>
            <person name="Zhong D."/>
            <person name="Zimmer A."/>
            <person name="Zwirko Z."/>
            <person name="Jaffe D.B."/>
            <person name="Alvarez P."/>
            <person name="Brockman W."/>
            <person name="Butler J."/>
            <person name="Chin C."/>
            <person name="Gnerre S."/>
            <person name="Grabherr M."/>
            <person name="Kleber M."/>
            <person name="Mauceli E."/>
            <person name="MacCallum I."/>
        </authorList>
    </citation>
    <scope>NUCLEOTIDE SEQUENCE [LARGE SCALE GENOMIC DNA]</scope>
    <source>
        <strain evidence="3">Tucson 14030-0811.24</strain>
    </source>
</reference>
<proteinExistence type="predicted"/>
<dbReference type="Proteomes" id="UP000007798">
    <property type="component" value="Unassembled WGS sequence"/>
</dbReference>
<gene>
    <name evidence="2" type="primary">Dwil\GK27080</name>
    <name evidence="2" type="ORF">Dwil_GK27080</name>
</gene>
<keyword evidence="1" id="KW-1133">Transmembrane helix</keyword>
<protein>
    <submittedName>
        <fullName evidence="2">Uncharacterized protein</fullName>
    </submittedName>
</protein>
<evidence type="ECO:0000256" key="1">
    <source>
        <dbReference type="SAM" id="Phobius"/>
    </source>
</evidence>
<evidence type="ECO:0000313" key="3">
    <source>
        <dbReference type="Proteomes" id="UP000007798"/>
    </source>
</evidence>
<dbReference type="EMBL" id="CH963920">
    <property type="protein sequence ID" value="KRF98687.1"/>
    <property type="molecule type" value="Genomic_DNA"/>
</dbReference>